<dbReference type="EMBL" id="FLQP01000011">
    <property type="protein sequence ID" value="SBS61743.1"/>
    <property type="molecule type" value="Genomic_DNA"/>
</dbReference>
<dbReference type="InterPro" id="IPR002110">
    <property type="entry name" value="Ankyrin_rpt"/>
</dbReference>
<evidence type="ECO:0000256" key="3">
    <source>
        <dbReference type="PROSITE-ProRule" id="PRU00023"/>
    </source>
</evidence>
<dbReference type="InterPro" id="IPR036770">
    <property type="entry name" value="Ankyrin_rpt-contain_sf"/>
</dbReference>
<feature type="repeat" description="ANK" evidence="3">
    <location>
        <begin position="199"/>
        <end position="231"/>
    </location>
</feature>
<dbReference type="AlphaFoldDB" id="A0A1C3IJY8"/>
<keyword evidence="1" id="KW-0677">Repeat</keyword>
<dbReference type="Proteomes" id="UP000092876">
    <property type="component" value="Unassembled WGS sequence"/>
</dbReference>
<dbReference type="PANTHER" id="PTHR24198">
    <property type="entry name" value="ANKYRIN REPEAT AND PROTEIN KINASE DOMAIN-CONTAINING PROTEIN"/>
    <property type="match status" value="1"/>
</dbReference>
<proteinExistence type="predicted"/>
<dbReference type="PANTHER" id="PTHR24198:SF165">
    <property type="entry name" value="ANKYRIN REPEAT-CONTAINING PROTEIN-RELATED"/>
    <property type="match status" value="1"/>
</dbReference>
<gene>
    <name evidence="4" type="ORF">VAT7223_00811</name>
</gene>
<dbReference type="PROSITE" id="PS50297">
    <property type="entry name" value="ANK_REP_REGION"/>
    <property type="match status" value="1"/>
</dbReference>
<dbReference type="SMART" id="SM00248">
    <property type="entry name" value="ANK"/>
    <property type="match status" value="4"/>
</dbReference>
<evidence type="ECO:0000256" key="1">
    <source>
        <dbReference type="ARBA" id="ARBA00022737"/>
    </source>
</evidence>
<dbReference type="Pfam" id="PF00023">
    <property type="entry name" value="Ank"/>
    <property type="match status" value="1"/>
</dbReference>
<organism evidence="4 5">
    <name type="scientific">Vibrio atlanticus</name>
    <dbReference type="NCBI Taxonomy" id="693153"/>
    <lineage>
        <taxon>Bacteria</taxon>
        <taxon>Pseudomonadati</taxon>
        <taxon>Pseudomonadota</taxon>
        <taxon>Gammaproteobacteria</taxon>
        <taxon>Vibrionales</taxon>
        <taxon>Vibrionaceae</taxon>
        <taxon>Vibrio</taxon>
    </lineage>
</organism>
<dbReference type="PROSITE" id="PS50088">
    <property type="entry name" value="ANK_REPEAT"/>
    <property type="match status" value="1"/>
</dbReference>
<dbReference type="Gene3D" id="1.25.40.20">
    <property type="entry name" value="Ankyrin repeat-containing domain"/>
    <property type="match status" value="2"/>
</dbReference>
<reference evidence="5" key="1">
    <citation type="submission" date="2016-06" db="EMBL/GenBank/DDBJ databases">
        <authorList>
            <person name="Rodrigo-Torres Lidia"/>
            <person name="Arahal R.David."/>
        </authorList>
    </citation>
    <scope>NUCLEOTIDE SEQUENCE [LARGE SCALE GENOMIC DNA]</scope>
    <source>
        <strain evidence="5">CECT 7223</strain>
    </source>
</reference>
<dbReference type="GeneID" id="94233056"/>
<evidence type="ECO:0000256" key="2">
    <source>
        <dbReference type="ARBA" id="ARBA00023043"/>
    </source>
</evidence>
<keyword evidence="2 3" id="KW-0040">ANK repeat</keyword>
<dbReference type="RefSeq" id="WP_065678381.1">
    <property type="nucleotide sequence ID" value="NZ_AP025460.1"/>
</dbReference>
<name>A0A1C3IJY8_9VIBR</name>
<evidence type="ECO:0000313" key="4">
    <source>
        <dbReference type="EMBL" id="SBS61743.1"/>
    </source>
</evidence>
<evidence type="ECO:0000313" key="5">
    <source>
        <dbReference type="Proteomes" id="UP000092876"/>
    </source>
</evidence>
<accession>A0A1C3IJY8</accession>
<dbReference type="SUPFAM" id="SSF48403">
    <property type="entry name" value="Ankyrin repeat"/>
    <property type="match status" value="1"/>
</dbReference>
<sequence length="491" mass="55578">MKQWYEAVSHTSKSVAHKNEFEKRLTNLELVIEGLPSKIEAYHHLLWYKARHSIWSGGLTKANEYCQQAFTAALYRDHSNAALGEIIKESLLVAAHQTRPDLVFLKRLKTAQVYFFNELLPAKYQTEGSGKYQVLANNEAEAYRTEFKRYYPDELCYPGIKWSVYKQKVGHVLEDIDSSEHTDSKRKKIEIGLDGGAKRKTTPLIYACLNNDVEKVEKLLKLGASVNALSEVGESPLLIALANLDFSEPTSPLDDSIFNLISVHVHSEKTLNSISTRKMNFPLFAAVESGRPEIVKEVLSMSKDITIDLKGSIEYQTPLYACLGKLAMINNPSKFKESLMSMPSEEAVNQLKPLFAGTSSPFNAELSTHLSAQQQDQRLLAMMDALFEYVTERFPKPSSMRQIARILLNAGANPNIEVVKNGMRYTPLMLAAELNEPQLFKKMIELGGDWKKTYTVPVGRPFPKRAIDCLDIAEHFESHDVMRYIQKYLTD</sequence>
<protein>
    <submittedName>
        <fullName evidence="4">Ankyrin repeats (3 copies)</fullName>
    </submittedName>
</protein>